<reference evidence="1" key="1">
    <citation type="submission" date="2020-09" db="EMBL/GenBank/DDBJ databases">
        <title>Bosea spartocytisi sp. nov. a root nodule endophyte of Spartocytisus supranubius in the high mountain ecosystem fo the Teide National Park (Canary Islands, Spain).</title>
        <authorList>
            <person name="Pulido-Suarez L."/>
            <person name="Peix A."/>
            <person name="Igual J.M."/>
            <person name="Socas-Perez N."/>
            <person name="Velazquez E."/>
            <person name="Flores-Felix J.D."/>
            <person name="Leon-Barrios M."/>
        </authorList>
    </citation>
    <scope>NUCLEOTIDE SEQUENCE</scope>
    <source>
        <strain evidence="1">SSUT16</strain>
    </source>
</reference>
<dbReference type="AlphaFoldDB" id="A0A927E7F3"/>
<dbReference type="Proteomes" id="UP000619295">
    <property type="component" value="Unassembled WGS sequence"/>
</dbReference>
<accession>A0A927E7F3</accession>
<proteinExistence type="predicted"/>
<protein>
    <submittedName>
        <fullName evidence="1">Uncharacterized protein</fullName>
    </submittedName>
</protein>
<keyword evidence="2" id="KW-1185">Reference proteome</keyword>
<name>A0A927E7F3_9HYPH</name>
<evidence type="ECO:0000313" key="2">
    <source>
        <dbReference type="Proteomes" id="UP000619295"/>
    </source>
</evidence>
<evidence type="ECO:0000313" key="1">
    <source>
        <dbReference type="EMBL" id="MBD3846153.1"/>
    </source>
</evidence>
<sequence>MGSRAHKSGMVLNEADAAIAKAMLARGDRQHDIAAWFGVNGGRIAEIATGHTFHWVEPYTGELPPPGPYPRGRDAVAALEALAVAEQALHAAREAVLQHQ</sequence>
<dbReference type="EMBL" id="JACXWY010000005">
    <property type="protein sequence ID" value="MBD3846153.1"/>
    <property type="molecule type" value="Genomic_DNA"/>
</dbReference>
<comment type="caution">
    <text evidence="1">The sequence shown here is derived from an EMBL/GenBank/DDBJ whole genome shotgun (WGS) entry which is preliminary data.</text>
</comment>
<organism evidence="1 2">
    <name type="scientific">Bosea spartocytisi</name>
    <dbReference type="NCBI Taxonomy" id="2773451"/>
    <lineage>
        <taxon>Bacteria</taxon>
        <taxon>Pseudomonadati</taxon>
        <taxon>Pseudomonadota</taxon>
        <taxon>Alphaproteobacteria</taxon>
        <taxon>Hyphomicrobiales</taxon>
        <taxon>Boseaceae</taxon>
        <taxon>Bosea</taxon>
    </lineage>
</organism>
<gene>
    <name evidence="1" type="ORF">IED13_10630</name>
</gene>